<proteinExistence type="predicted"/>
<evidence type="ECO:0000256" key="1">
    <source>
        <dbReference type="ARBA" id="ARBA00004651"/>
    </source>
</evidence>
<evidence type="ECO:0000313" key="10">
    <source>
        <dbReference type="EMBL" id="NKI32661.1"/>
    </source>
</evidence>
<dbReference type="InterPro" id="IPR039421">
    <property type="entry name" value="Type_1_exporter"/>
</dbReference>
<name>A0ABX1GUE4_9FLAO</name>
<protein>
    <submittedName>
        <fullName evidence="10">ABC transporter ATP-binding protein</fullName>
    </submittedName>
</protein>
<dbReference type="Gene3D" id="1.20.1560.10">
    <property type="entry name" value="ABC transporter type 1, transmembrane domain"/>
    <property type="match status" value="1"/>
</dbReference>
<accession>A0ABX1GUE4</accession>
<dbReference type="PROSITE" id="PS50893">
    <property type="entry name" value="ABC_TRANSPORTER_2"/>
    <property type="match status" value="1"/>
</dbReference>
<dbReference type="PANTHER" id="PTHR43394:SF1">
    <property type="entry name" value="ATP-BINDING CASSETTE SUB-FAMILY B MEMBER 10, MITOCHONDRIAL"/>
    <property type="match status" value="1"/>
</dbReference>
<dbReference type="EMBL" id="JAAWWL010000002">
    <property type="protein sequence ID" value="NKI32661.1"/>
    <property type="molecule type" value="Genomic_DNA"/>
</dbReference>
<dbReference type="PANTHER" id="PTHR43394">
    <property type="entry name" value="ATP-DEPENDENT PERMEASE MDL1, MITOCHONDRIAL"/>
    <property type="match status" value="1"/>
</dbReference>
<dbReference type="SUPFAM" id="SSF52540">
    <property type="entry name" value="P-loop containing nucleoside triphosphate hydrolases"/>
    <property type="match status" value="1"/>
</dbReference>
<dbReference type="CDD" id="cd03251">
    <property type="entry name" value="ABCC_MsbA"/>
    <property type="match status" value="1"/>
</dbReference>
<dbReference type="InterPro" id="IPR011527">
    <property type="entry name" value="ABC1_TM_dom"/>
</dbReference>
<dbReference type="Pfam" id="PF00664">
    <property type="entry name" value="ABC_membrane"/>
    <property type="match status" value="1"/>
</dbReference>
<dbReference type="Pfam" id="PF00005">
    <property type="entry name" value="ABC_tran"/>
    <property type="match status" value="1"/>
</dbReference>
<keyword evidence="11" id="KW-1185">Reference proteome</keyword>
<keyword evidence="2 7" id="KW-0812">Transmembrane</keyword>
<dbReference type="InterPro" id="IPR036640">
    <property type="entry name" value="ABC1_TM_sf"/>
</dbReference>
<comment type="caution">
    <text evidence="10">The sequence shown here is derived from an EMBL/GenBank/DDBJ whole genome shotgun (WGS) entry which is preliminary data.</text>
</comment>
<evidence type="ECO:0000256" key="2">
    <source>
        <dbReference type="ARBA" id="ARBA00022692"/>
    </source>
</evidence>
<evidence type="ECO:0000256" key="3">
    <source>
        <dbReference type="ARBA" id="ARBA00022741"/>
    </source>
</evidence>
<evidence type="ECO:0000256" key="5">
    <source>
        <dbReference type="ARBA" id="ARBA00022989"/>
    </source>
</evidence>
<dbReference type="CDD" id="cd18552">
    <property type="entry name" value="ABC_6TM_MsbA_like"/>
    <property type="match status" value="1"/>
</dbReference>
<sequence length="610" mass="67854">MNNILGKILRFAKPYKLYGILNIISNVLYAFFNVLSIIIFIPTLGILFDKQEEVYTKPVYEGFSNLKTYGEDSLNYFLTEKVSADGPMAALAFICIASIVIFFLKNLFRYAAMYFLAFMRTGMVKDIQDELYHKTVDLPISFFSEKRKGDLLARMTSDVKEVEGSIINSLEALVREPITIVIVLVSMLLISAQLTLFVFLFLPIAGFLISAVGKRLKAQSAEAQKETGTFLSFLEETLSGLKVIKGFNAEAKLAQKFTDSTLRFKNIMTAVLHRKGLASPFSEFLGVAVVITVLWYGGSLVFAEGSTLKPQDFMGYIGLFYTIINPVKAITTVNYNIKKGNAAAERIFEILELKNPIVDKPDAKQLDTIEDAIAFENISFKYEDDWVIKDFHLKVNKGHTVALVGQSGSGKSTIANLITRFYDVNEGQITIDGIDIKDISKKSLRGMMGLVTQDSILFNDSVKNNIALSKDNATDEEIMEAAKIANAHDFIMELPNGYETNIGDGGNKLSGGQKQRLSIARAVLKNPPIMILDEATSALDTESERLVQDALEKMMQNRTSIVIAHRLSTIQNADSIVLMKQGEIVEQGTHEELMQSKKGYKKLVELQTLA</sequence>
<dbReference type="InterPro" id="IPR003439">
    <property type="entry name" value="ABC_transporter-like_ATP-bd"/>
</dbReference>
<dbReference type="SUPFAM" id="SSF90123">
    <property type="entry name" value="ABC transporter transmembrane region"/>
    <property type="match status" value="1"/>
</dbReference>
<dbReference type="InterPro" id="IPR003593">
    <property type="entry name" value="AAA+_ATPase"/>
</dbReference>
<dbReference type="SMART" id="SM00382">
    <property type="entry name" value="AAA"/>
    <property type="match status" value="1"/>
</dbReference>
<evidence type="ECO:0000313" key="11">
    <source>
        <dbReference type="Proteomes" id="UP000718451"/>
    </source>
</evidence>
<dbReference type="InterPro" id="IPR017871">
    <property type="entry name" value="ABC_transporter-like_CS"/>
</dbReference>
<keyword evidence="6 7" id="KW-0472">Membrane</keyword>
<evidence type="ECO:0000259" key="9">
    <source>
        <dbReference type="PROSITE" id="PS50929"/>
    </source>
</evidence>
<dbReference type="RefSeq" id="WP_168552845.1">
    <property type="nucleotide sequence ID" value="NZ_JAAWWL010000002.1"/>
</dbReference>
<gene>
    <name evidence="10" type="ORF">HCU67_11960</name>
</gene>
<evidence type="ECO:0000256" key="4">
    <source>
        <dbReference type="ARBA" id="ARBA00022840"/>
    </source>
</evidence>
<dbReference type="InterPro" id="IPR027417">
    <property type="entry name" value="P-loop_NTPase"/>
</dbReference>
<feature type="transmembrane region" description="Helical" evidence="7">
    <location>
        <begin position="20"/>
        <end position="48"/>
    </location>
</feature>
<keyword evidence="5 7" id="KW-1133">Transmembrane helix</keyword>
<evidence type="ECO:0000259" key="8">
    <source>
        <dbReference type="PROSITE" id="PS50893"/>
    </source>
</evidence>
<reference evidence="10 11" key="1">
    <citation type="submission" date="2020-04" db="EMBL/GenBank/DDBJ databases">
        <authorList>
            <person name="Yoon J."/>
        </authorList>
    </citation>
    <scope>NUCLEOTIDE SEQUENCE [LARGE SCALE GENOMIC DNA]</scope>
    <source>
        <strain evidence="10 11">DJ-13</strain>
    </source>
</reference>
<feature type="transmembrane region" description="Helical" evidence="7">
    <location>
        <begin position="284"/>
        <end position="303"/>
    </location>
</feature>
<dbReference type="Gene3D" id="3.40.50.300">
    <property type="entry name" value="P-loop containing nucleotide triphosphate hydrolases"/>
    <property type="match status" value="1"/>
</dbReference>
<dbReference type="GO" id="GO:0005524">
    <property type="term" value="F:ATP binding"/>
    <property type="evidence" value="ECO:0007669"/>
    <property type="project" value="UniProtKB-KW"/>
</dbReference>
<feature type="domain" description="ABC transmembrane type-1" evidence="9">
    <location>
        <begin position="20"/>
        <end position="339"/>
    </location>
</feature>
<dbReference type="PROSITE" id="PS50929">
    <property type="entry name" value="ABC_TM1F"/>
    <property type="match status" value="1"/>
</dbReference>
<dbReference type="Proteomes" id="UP000718451">
    <property type="component" value="Unassembled WGS sequence"/>
</dbReference>
<evidence type="ECO:0000256" key="6">
    <source>
        <dbReference type="ARBA" id="ARBA00023136"/>
    </source>
</evidence>
<feature type="domain" description="ABC transporter" evidence="8">
    <location>
        <begin position="373"/>
        <end position="606"/>
    </location>
</feature>
<feature type="transmembrane region" description="Helical" evidence="7">
    <location>
        <begin position="178"/>
        <end position="209"/>
    </location>
</feature>
<evidence type="ECO:0000256" key="7">
    <source>
        <dbReference type="SAM" id="Phobius"/>
    </source>
</evidence>
<feature type="transmembrane region" description="Helical" evidence="7">
    <location>
        <begin position="315"/>
        <end position="337"/>
    </location>
</feature>
<feature type="transmembrane region" description="Helical" evidence="7">
    <location>
        <begin position="88"/>
        <end position="108"/>
    </location>
</feature>
<dbReference type="PROSITE" id="PS00211">
    <property type="entry name" value="ABC_TRANSPORTER_1"/>
    <property type="match status" value="1"/>
</dbReference>
<comment type="subcellular location">
    <subcellularLocation>
        <location evidence="1">Cell membrane</location>
        <topology evidence="1">Multi-pass membrane protein</topology>
    </subcellularLocation>
</comment>
<keyword evidence="3" id="KW-0547">Nucleotide-binding</keyword>
<keyword evidence="4 10" id="KW-0067">ATP-binding</keyword>
<organism evidence="10 11">
    <name type="scientific">Croceivirga thetidis</name>
    <dbReference type="NCBI Taxonomy" id="2721623"/>
    <lineage>
        <taxon>Bacteria</taxon>
        <taxon>Pseudomonadati</taxon>
        <taxon>Bacteroidota</taxon>
        <taxon>Flavobacteriia</taxon>
        <taxon>Flavobacteriales</taxon>
        <taxon>Flavobacteriaceae</taxon>
        <taxon>Croceivirga</taxon>
    </lineage>
</organism>